<dbReference type="Proteomes" id="UP000521868">
    <property type="component" value="Unassembled WGS sequence"/>
</dbReference>
<protein>
    <submittedName>
        <fullName evidence="1">Winged helix-turn-helix domain-containing protein</fullName>
    </submittedName>
</protein>
<dbReference type="SUPFAM" id="SSF52540">
    <property type="entry name" value="P-loop containing nucleoside triphosphate hydrolases"/>
    <property type="match status" value="1"/>
</dbReference>
<organism evidence="1 2">
    <name type="scientific">Ramlibacter lithotrophicus</name>
    <dbReference type="NCBI Taxonomy" id="2606681"/>
    <lineage>
        <taxon>Bacteria</taxon>
        <taxon>Pseudomonadati</taxon>
        <taxon>Pseudomonadota</taxon>
        <taxon>Betaproteobacteria</taxon>
        <taxon>Burkholderiales</taxon>
        <taxon>Comamonadaceae</taxon>
        <taxon>Ramlibacter</taxon>
    </lineage>
</organism>
<keyword evidence="2" id="KW-1185">Reference proteome</keyword>
<comment type="caution">
    <text evidence="1">The sequence shown here is derived from an EMBL/GenBank/DDBJ whole genome shotgun (WGS) entry which is preliminary data.</text>
</comment>
<dbReference type="RefSeq" id="WP_168107983.1">
    <property type="nucleotide sequence ID" value="NZ_VTOX01000004.1"/>
</dbReference>
<evidence type="ECO:0000313" key="2">
    <source>
        <dbReference type="Proteomes" id="UP000521868"/>
    </source>
</evidence>
<dbReference type="InterPro" id="IPR027417">
    <property type="entry name" value="P-loop_NTPase"/>
</dbReference>
<evidence type="ECO:0000313" key="1">
    <source>
        <dbReference type="EMBL" id="NKE66866.1"/>
    </source>
</evidence>
<dbReference type="AlphaFoldDB" id="A0A7X6I6X0"/>
<dbReference type="EMBL" id="VTOX01000004">
    <property type="protein sequence ID" value="NKE66866.1"/>
    <property type="molecule type" value="Genomic_DNA"/>
</dbReference>
<sequence length="425" mass="47776">MNKQKKPERAVLTVSHTSADGSMAELVLKDNATAFCTYGAGGLGIAPYLKHANGELRPIPPTNNLLKHAAVLLPSEASTYRDVSTLLEELRSYINRYVDISPDFVEVVCAYVLLTWVYEAFNELCYLRFSGDYGSGKSRALIVIGAVCNKPFFASAASTISPVFYTLDTFRGTLILDEADFRYSDLQADIVKIMNNGSTKGFPVLRQTQTETRDFDPRAFHVFGPKVVAMRKTFDDVALESRFLTEDMNSRSVRADIPFNLPDIQRDEALRLRNKLLMYRFQNLASTTICEDQVDRARSGRFNQTLVPLLSIAPTEDMRAAIRRYGELSEERTRSVRALSIEAELIGAIRELLASELTDAVSVGEIASALRQRVAGEFDRPITPRYVGQLLRRDLGLFTFKRHGAYVLPRSEEEKIERLAKRYGL</sequence>
<reference evidence="1 2" key="1">
    <citation type="journal article" date="2020" name="Nature">
        <title>Bacterial chemolithoautotrophy via manganese oxidation.</title>
        <authorList>
            <person name="Yu H."/>
            <person name="Leadbetter J.R."/>
        </authorList>
    </citation>
    <scope>NUCLEOTIDE SEQUENCE [LARGE SCALE GENOMIC DNA]</scope>
    <source>
        <strain evidence="1 2">RBP-1</strain>
    </source>
</reference>
<accession>A0A7X6I6X0</accession>
<name>A0A7X6I6X0_9BURK</name>
<proteinExistence type="predicted"/>
<gene>
    <name evidence="1" type="ORF">RAMLITH_13635</name>
</gene>